<dbReference type="PANTHER" id="PTHR12966">
    <property type="entry name" value="NADH DEHYDROGENASE UBIQUINONE 1 ALPHA SUBCOMPLEX SUBUNIT 13"/>
    <property type="match status" value="1"/>
</dbReference>
<feature type="region of interest" description="Disordered" evidence="11">
    <location>
        <begin position="396"/>
        <end position="470"/>
    </location>
</feature>
<comment type="similarity">
    <text evidence="2">Belongs to the complex I NDUFA13 subunit family.</text>
</comment>
<keyword evidence="6" id="KW-0999">Mitochondrion inner membrane</keyword>
<organism evidence="12 13">
    <name type="scientific">Pseudopithomyces chartarum</name>
    <dbReference type="NCBI Taxonomy" id="1892770"/>
    <lineage>
        <taxon>Eukaryota</taxon>
        <taxon>Fungi</taxon>
        <taxon>Dikarya</taxon>
        <taxon>Ascomycota</taxon>
        <taxon>Pezizomycotina</taxon>
        <taxon>Dothideomycetes</taxon>
        <taxon>Pleosporomycetidae</taxon>
        <taxon>Pleosporales</taxon>
        <taxon>Massarineae</taxon>
        <taxon>Didymosphaeriaceae</taxon>
        <taxon>Pseudopithomyces</taxon>
    </lineage>
</organism>
<gene>
    <name evidence="12" type="ORF">GRF29_103g792556</name>
</gene>
<dbReference type="GO" id="GO:0045271">
    <property type="term" value="C:respiratory chain complex I"/>
    <property type="evidence" value="ECO:0007669"/>
    <property type="project" value="UniProtKB-ARBA"/>
</dbReference>
<evidence type="ECO:0000256" key="4">
    <source>
        <dbReference type="ARBA" id="ARBA00022660"/>
    </source>
</evidence>
<name>A0AAN6RHI7_9PLEO</name>
<feature type="compositionally biased region" description="Basic and acidic residues" evidence="11">
    <location>
        <begin position="443"/>
        <end position="452"/>
    </location>
</feature>
<feature type="compositionally biased region" description="Polar residues" evidence="11">
    <location>
        <begin position="456"/>
        <end position="466"/>
    </location>
</feature>
<dbReference type="PANTHER" id="PTHR12966:SF0">
    <property type="entry name" value="NADH DEHYDROGENASE [UBIQUINONE] 1 ALPHA SUBCOMPLEX SUBUNIT 13"/>
    <property type="match status" value="1"/>
</dbReference>
<dbReference type="GO" id="GO:0005743">
    <property type="term" value="C:mitochondrial inner membrane"/>
    <property type="evidence" value="ECO:0007669"/>
    <property type="project" value="UniProtKB-SubCell"/>
</dbReference>
<keyword evidence="3" id="KW-0813">Transport</keyword>
<keyword evidence="13" id="KW-1185">Reference proteome</keyword>
<evidence type="ECO:0000313" key="12">
    <source>
        <dbReference type="EMBL" id="KAK3207367.1"/>
    </source>
</evidence>
<sequence length="650" mass="73234">MPQDMPPAGGYGPVQYKRNLPARGFRPAMYLFGTAALMTYGFWRVGQGIREHNELAREKMWARIYLIPALQAEEDRDQVRRYLADKAREKELLGTETKVYNSDRHDLMPLISPCFWLTRRQICAADIRCDPRERAEVERENWAGVDSGHGNAPEFNNSVSRALIISTSPILDHRTQRALGTMDKLLHYTGIKVSKTELLNQRDLILVSFGMTRTLIKIKDIPPGAKKLVNLSSFPDPKHRTITLPTVFSKMYELYKSWDQSVELTALTHKWIQIINLAHTTKVLLDDEKHAKALEAMLRKAVLCKNFNKNLLFNEYEWNVLRQNIKARYFRDEPTRKVVIKIFQHSDGLKQKLARFTRIREDLEGMGIGWEETEYLETSDGEFDEALDASDKFVAEEESVAPEDNANTEALDSGSNAGPSDQDSITIEECYTPSDDGSAVAGEVEKDDRSGEDSGESQYVTPSLYNGSDGGVLLDDQSTFVHDLANRLEALTVENTGVAIEAGEDHTTSQLEKPDSYEADHTTLQEEVALKKGKEVATDEATHNNSASSTLDSTVPTDDKDIHDQLSKVAPPSLEFDHDSGLLLCKDYFPDKTLQWTINLRGFATDAISRGRTMVNDMSLDDLLMTTEATIDSKLSEPWWESGYGAKHQL</sequence>
<keyword evidence="5" id="KW-0812">Transmembrane</keyword>
<feature type="compositionally biased region" description="Polar residues" evidence="11">
    <location>
        <begin position="405"/>
        <end position="425"/>
    </location>
</feature>
<keyword evidence="9" id="KW-0496">Mitochondrion</keyword>
<protein>
    <submittedName>
        <fullName evidence="12">Uncharacterized protein</fullName>
    </submittedName>
</protein>
<keyword evidence="4" id="KW-0679">Respiratory chain</keyword>
<evidence type="ECO:0000256" key="8">
    <source>
        <dbReference type="ARBA" id="ARBA00022989"/>
    </source>
</evidence>
<evidence type="ECO:0000313" key="13">
    <source>
        <dbReference type="Proteomes" id="UP001280581"/>
    </source>
</evidence>
<feature type="region of interest" description="Disordered" evidence="11">
    <location>
        <begin position="538"/>
        <end position="560"/>
    </location>
</feature>
<evidence type="ECO:0000256" key="3">
    <source>
        <dbReference type="ARBA" id="ARBA00022448"/>
    </source>
</evidence>
<reference evidence="12 13" key="1">
    <citation type="submission" date="2021-02" db="EMBL/GenBank/DDBJ databases">
        <title>Genome assembly of Pseudopithomyces chartarum.</title>
        <authorList>
            <person name="Jauregui R."/>
            <person name="Singh J."/>
            <person name="Voisey C."/>
        </authorList>
    </citation>
    <scope>NUCLEOTIDE SEQUENCE [LARGE SCALE GENOMIC DNA]</scope>
    <source>
        <strain evidence="12 13">AGR01</strain>
    </source>
</reference>
<evidence type="ECO:0000256" key="11">
    <source>
        <dbReference type="SAM" id="MobiDB-lite"/>
    </source>
</evidence>
<evidence type="ECO:0000256" key="9">
    <source>
        <dbReference type="ARBA" id="ARBA00023128"/>
    </source>
</evidence>
<comment type="subcellular location">
    <subcellularLocation>
        <location evidence="1">Mitochondrion inner membrane</location>
        <topology evidence="1">Single-pass membrane protein</topology>
        <orientation evidence="1">Matrix side</orientation>
    </subcellularLocation>
</comment>
<dbReference type="AlphaFoldDB" id="A0AAN6RHI7"/>
<feature type="compositionally biased region" description="Polar residues" evidence="11">
    <location>
        <begin position="543"/>
        <end position="556"/>
    </location>
</feature>
<evidence type="ECO:0000256" key="7">
    <source>
        <dbReference type="ARBA" id="ARBA00022982"/>
    </source>
</evidence>
<dbReference type="InterPro" id="IPR009346">
    <property type="entry name" value="GRIM-19"/>
</dbReference>
<evidence type="ECO:0000256" key="1">
    <source>
        <dbReference type="ARBA" id="ARBA00004298"/>
    </source>
</evidence>
<proteinExistence type="inferred from homology"/>
<dbReference type="Proteomes" id="UP001280581">
    <property type="component" value="Unassembled WGS sequence"/>
</dbReference>
<evidence type="ECO:0000256" key="6">
    <source>
        <dbReference type="ARBA" id="ARBA00022792"/>
    </source>
</evidence>
<evidence type="ECO:0000256" key="5">
    <source>
        <dbReference type="ARBA" id="ARBA00022692"/>
    </source>
</evidence>
<accession>A0AAN6RHI7</accession>
<keyword evidence="7" id="KW-0249">Electron transport</keyword>
<keyword evidence="10" id="KW-0472">Membrane</keyword>
<evidence type="ECO:0000256" key="2">
    <source>
        <dbReference type="ARBA" id="ARBA00007312"/>
    </source>
</evidence>
<comment type="caution">
    <text evidence="12">The sequence shown here is derived from an EMBL/GenBank/DDBJ whole genome shotgun (WGS) entry which is preliminary data.</text>
</comment>
<keyword evidence="8" id="KW-1133">Transmembrane helix</keyword>
<dbReference type="Pfam" id="PF06212">
    <property type="entry name" value="GRIM-19"/>
    <property type="match status" value="1"/>
</dbReference>
<evidence type="ECO:0000256" key="10">
    <source>
        <dbReference type="ARBA" id="ARBA00023136"/>
    </source>
</evidence>
<dbReference type="EMBL" id="WVTA01000009">
    <property type="protein sequence ID" value="KAK3207367.1"/>
    <property type="molecule type" value="Genomic_DNA"/>
</dbReference>